<dbReference type="PRINTS" id="PR00116">
    <property type="entry name" value="ARGINASE"/>
</dbReference>
<dbReference type="OrthoDB" id="9992747at2759"/>
<dbReference type="GO" id="GO:0030145">
    <property type="term" value="F:manganese ion binding"/>
    <property type="evidence" value="ECO:0007669"/>
    <property type="project" value="TreeGrafter"/>
</dbReference>
<dbReference type="Gene3D" id="3.40.800.10">
    <property type="entry name" value="Ureohydrolase domain"/>
    <property type="match status" value="1"/>
</dbReference>
<dbReference type="SUPFAM" id="SSF52768">
    <property type="entry name" value="Arginase/deacetylase"/>
    <property type="match status" value="1"/>
</dbReference>
<keyword evidence="6 10" id="KW-0378">Hydrolase</keyword>
<dbReference type="GO" id="GO:0004053">
    <property type="term" value="F:arginase activity"/>
    <property type="evidence" value="ECO:0007669"/>
    <property type="project" value="UniProtKB-EC"/>
</dbReference>
<evidence type="ECO:0000256" key="6">
    <source>
        <dbReference type="ARBA" id="ARBA00022801"/>
    </source>
</evidence>
<protein>
    <recommendedName>
        <fullName evidence="3 11">Arginase</fullName>
        <ecNumber evidence="2 11">3.5.3.1</ecNumber>
    </recommendedName>
</protein>
<dbReference type="GO" id="GO:0005829">
    <property type="term" value="C:cytosol"/>
    <property type="evidence" value="ECO:0007669"/>
    <property type="project" value="TreeGrafter"/>
</dbReference>
<evidence type="ECO:0000256" key="9">
    <source>
        <dbReference type="PROSITE-ProRule" id="PRU00742"/>
    </source>
</evidence>
<dbReference type="EMBL" id="BRXW01000625">
    <property type="protein sequence ID" value="GMH70637.1"/>
    <property type="molecule type" value="Genomic_DNA"/>
</dbReference>
<keyword evidence="13" id="KW-1185">Reference proteome</keyword>
<dbReference type="EC" id="3.5.3.1" evidence="2 11"/>
<evidence type="ECO:0000256" key="10">
    <source>
        <dbReference type="RuleBase" id="RU003684"/>
    </source>
</evidence>
<dbReference type="PANTHER" id="PTHR43782">
    <property type="entry name" value="ARGINASE"/>
    <property type="match status" value="1"/>
</dbReference>
<comment type="catalytic activity">
    <reaction evidence="8 11">
        <text>L-arginine + H2O = urea + L-ornithine</text>
        <dbReference type="Rhea" id="RHEA:20569"/>
        <dbReference type="ChEBI" id="CHEBI:15377"/>
        <dbReference type="ChEBI" id="CHEBI:16199"/>
        <dbReference type="ChEBI" id="CHEBI:32682"/>
        <dbReference type="ChEBI" id="CHEBI:46911"/>
        <dbReference type="EC" id="3.5.3.1"/>
    </reaction>
</comment>
<dbReference type="PANTHER" id="PTHR43782:SF3">
    <property type="entry name" value="ARGINASE"/>
    <property type="match status" value="1"/>
</dbReference>
<dbReference type="GO" id="GO:0006525">
    <property type="term" value="P:arginine metabolic process"/>
    <property type="evidence" value="ECO:0007669"/>
    <property type="project" value="UniProtKB-KW"/>
</dbReference>
<dbReference type="InterPro" id="IPR006035">
    <property type="entry name" value="Ureohydrolase"/>
</dbReference>
<evidence type="ECO:0000256" key="11">
    <source>
        <dbReference type="RuleBase" id="RU361159"/>
    </source>
</evidence>
<dbReference type="PROSITE" id="PS51409">
    <property type="entry name" value="ARGINASE_2"/>
    <property type="match status" value="1"/>
</dbReference>
<dbReference type="InterPro" id="IPR014033">
    <property type="entry name" value="Arginase"/>
</dbReference>
<dbReference type="InterPro" id="IPR020855">
    <property type="entry name" value="Ureohydrolase_Mn_BS"/>
</dbReference>
<evidence type="ECO:0000256" key="4">
    <source>
        <dbReference type="ARBA" id="ARBA00022503"/>
    </source>
</evidence>
<dbReference type="FunFam" id="3.40.800.10:FF:000012">
    <property type="entry name" value="Arginase"/>
    <property type="match status" value="1"/>
</dbReference>
<dbReference type="CDD" id="cd09989">
    <property type="entry name" value="Arginase"/>
    <property type="match status" value="1"/>
</dbReference>
<evidence type="ECO:0000313" key="12">
    <source>
        <dbReference type="EMBL" id="GMH70637.1"/>
    </source>
</evidence>
<evidence type="ECO:0000256" key="8">
    <source>
        <dbReference type="ARBA" id="ARBA00047391"/>
    </source>
</evidence>
<comment type="pathway">
    <text evidence="1">Nitrogen metabolism; urea cycle; L-ornithine and urea from L-arginine: step 1/1.</text>
</comment>
<reference evidence="13" key="1">
    <citation type="journal article" date="2023" name="Commun. Biol.">
        <title>Genome analysis of Parmales, the sister group of diatoms, reveals the evolutionary specialization of diatoms from phago-mixotrophs to photoautotrophs.</title>
        <authorList>
            <person name="Ban H."/>
            <person name="Sato S."/>
            <person name="Yoshikawa S."/>
            <person name="Yamada K."/>
            <person name="Nakamura Y."/>
            <person name="Ichinomiya M."/>
            <person name="Sato N."/>
            <person name="Blanc-Mathieu R."/>
            <person name="Endo H."/>
            <person name="Kuwata A."/>
            <person name="Ogata H."/>
        </authorList>
    </citation>
    <scope>NUCLEOTIDE SEQUENCE [LARGE SCALE GENOMIC DNA]</scope>
    <source>
        <strain evidence="13">NIES 3700</strain>
    </source>
</reference>
<evidence type="ECO:0000256" key="2">
    <source>
        <dbReference type="ARBA" id="ARBA00012168"/>
    </source>
</evidence>
<dbReference type="NCBIfam" id="TIGR01229">
    <property type="entry name" value="rocF_arginase"/>
    <property type="match status" value="1"/>
</dbReference>
<keyword evidence="5 11" id="KW-0479">Metal-binding</keyword>
<organism evidence="12 13">
    <name type="scientific">Triparma laevis f. longispina</name>
    <dbReference type="NCBI Taxonomy" id="1714387"/>
    <lineage>
        <taxon>Eukaryota</taxon>
        <taxon>Sar</taxon>
        <taxon>Stramenopiles</taxon>
        <taxon>Ochrophyta</taxon>
        <taxon>Bolidophyceae</taxon>
        <taxon>Parmales</taxon>
        <taxon>Triparmaceae</taxon>
        <taxon>Triparma</taxon>
    </lineage>
</organism>
<dbReference type="GO" id="GO:0005634">
    <property type="term" value="C:nucleus"/>
    <property type="evidence" value="ECO:0007669"/>
    <property type="project" value="TreeGrafter"/>
</dbReference>
<keyword evidence="4 11" id="KW-0056">Arginine metabolism</keyword>
<evidence type="ECO:0000256" key="5">
    <source>
        <dbReference type="ARBA" id="ARBA00022723"/>
    </source>
</evidence>
<name>A0A9W7E9A3_9STRA</name>
<evidence type="ECO:0000256" key="1">
    <source>
        <dbReference type="ARBA" id="ARBA00005098"/>
    </source>
</evidence>
<dbReference type="InterPro" id="IPR023696">
    <property type="entry name" value="Ureohydrolase_dom_sf"/>
</dbReference>
<sequence>MMAISRLNVSSRGLGLSNVTSTFTSNAISLPSCQSGLRNLTRRGLRTSCVLSNAASGGSGLGNVKDQILPSVHDDEDVRSPSFRTLREPRTVSLIPCPMTFGQPFTGTDMGPELLMQKGLPSMLSNLGWRVDRVPEVLGKSPTSPTSTPASSFNAKNSSLVGTGAKELAKICYSKSEEGRFPLTLGGDHSISLGSLAGVLRSRPNTGVIWVDAHADLNTPWISESGNMHGMPVGLLMEGMVPEGKSVGEIEGLNWLSEDWKGEDGWPAYTNGEKPPTLQPSSIVYVGLRDVDKEEREAIKSLNIKYYSMYDIDRLGIGTVMEKSVEHLLKDDPDRPLHLSYDIDAVDPGQAPATGTTVRGGLTYREAHFVAERIANSGNLASADLVELNPTLSDETGAEETVDLGLQILTSMMGKSII</sequence>
<dbReference type="Pfam" id="PF00491">
    <property type="entry name" value="Arginase"/>
    <property type="match status" value="1"/>
</dbReference>
<keyword evidence="7 11" id="KW-0464">Manganese</keyword>
<accession>A0A9W7E9A3</accession>
<comment type="similarity">
    <text evidence="9 10">Belongs to the arginase family.</text>
</comment>
<dbReference type="Proteomes" id="UP001165122">
    <property type="component" value="Unassembled WGS sequence"/>
</dbReference>
<comment type="cofactor">
    <cofactor evidence="11">
        <name>Mn(2+)</name>
        <dbReference type="ChEBI" id="CHEBI:29035"/>
    </cofactor>
    <text evidence="11">Binds 2 manganese ions per subunit.</text>
</comment>
<evidence type="ECO:0000256" key="3">
    <source>
        <dbReference type="ARBA" id="ARBA00018123"/>
    </source>
</evidence>
<dbReference type="AlphaFoldDB" id="A0A9W7E9A3"/>
<evidence type="ECO:0000313" key="13">
    <source>
        <dbReference type="Proteomes" id="UP001165122"/>
    </source>
</evidence>
<proteinExistence type="inferred from homology"/>
<dbReference type="PROSITE" id="PS01053">
    <property type="entry name" value="ARGINASE_1"/>
    <property type="match status" value="1"/>
</dbReference>
<gene>
    <name evidence="12" type="ORF">TrLO_g7061</name>
</gene>
<evidence type="ECO:0000256" key="7">
    <source>
        <dbReference type="ARBA" id="ARBA00023211"/>
    </source>
</evidence>
<comment type="caution">
    <text evidence="12">The sequence shown here is derived from an EMBL/GenBank/DDBJ whole genome shotgun (WGS) entry which is preliminary data.</text>
</comment>